<dbReference type="PROSITE" id="PS51257">
    <property type="entry name" value="PROKAR_LIPOPROTEIN"/>
    <property type="match status" value="1"/>
</dbReference>
<gene>
    <name evidence="1" type="ORF">JOS67_00250</name>
</gene>
<reference evidence="1 2" key="1">
    <citation type="submission" date="2021-01" db="EMBL/GenBank/DDBJ databases">
        <title>Characterization of a novel blaVMB-2- harboring plasmid in Vibrio diabolicus.</title>
        <authorList>
            <person name="Liu M."/>
        </authorList>
    </citation>
    <scope>NUCLEOTIDE SEQUENCE [LARGE SCALE GENOMIC DNA]</scope>
    <source>
        <strain evidence="1 2">SLV18</strain>
        <plasmid evidence="1 2">pSLV18-213K</plasmid>
    </source>
</reference>
<keyword evidence="1" id="KW-0614">Plasmid</keyword>
<dbReference type="RefSeq" id="WP_203346273.1">
    <property type="nucleotide sequence ID" value="NZ_CP069194.1"/>
</dbReference>
<sequence>MTFKQKTLAVAITATLIGCNAEDNKELPISNDNVYPPIATEVVAPALYVGETVMGTYKFVDPNATPRAEEGSTYSWRNAADETEIVAAQALPVYAYLEGLNLKFCVTPKAQGDINTVGTENCSLPKTVNGPLGAKPEVIAGSVTVSNTTPTVGEELTGSYEFDTGLGVTEGTSGFAWKTSTDTVGTEKTITLANTLEGKQVQFCVTPKTNNTPAVAGEEVCSTLTDAIAAKAGSAPVASTVTFSPSDAFVDVALTADYAFTDADDDLEGVSTFRWLADGAEISGATQKTYTPVDGDLGKTLSFCVTPVATTGTPTSGVEVCQAMASAVANVAEAKPTVSSVDYSFQAGRDTEVGATLRGTYVYDTVAGSSAEGASTAVWKVDNAAGEVCTDALACDYTITQADLGKVLDFCVTPKTILNTVGTETCLSAPITTKGIKIEGKLEYDQELTATVYGYAADASLGEWKVDTSNKNGPAGDLAPTVQKTSNTYKIGARNGLLTDYAWFAAPEVLEARDFIGKTVEYCVEVNGTEKCVNAADSASVTGGLYYDATDASKRGIEPIREIVNGALIYHRPLTVAETQLKDKVGFGANLLEAAAPQPFNGIDWAMYNHDQINVYEACTNLYADKAWALPIGNTGGYYDGNHYPENNAPDPSGGSSMGDLNANQVTSNEELDRLVSPVFGWPTGAKTPVGIKTHYMSASMRTNEDKYKGMFWSLRMYASVNSSSANLTPDTNMFVSCVKAIPAP</sequence>
<name>A0AA92LNF4_9VIBR</name>
<organism evidence="1 2">
    <name type="scientific">Vibrio diabolicus</name>
    <dbReference type="NCBI Taxonomy" id="50719"/>
    <lineage>
        <taxon>Bacteria</taxon>
        <taxon>Pseudomonadati</taxon>
        <taxon>Pseudomonadota</taxon>
        <taxon>Gammaproteobacteria</taxon>
        <taxon>Vibrionales</taxon>
        <taxon>Vibrionaceae</taxon>
        <taxon>Vibrio</taxon>
        <taxon>Vibrio diabolicus subgroup</taxon>
    </lineage>
</organism>
<dbReference type="Gene3D" id="2.60.40.2700">
    <property type="match status" value="1"/>
</dbReference>
<accession>A0AA92LNF4</accession>
<evidence type="ECO:0000313" key="2">
    <source>
        <dbReference type="Proteomes" id="UP000596337"/>
    </source>
</evidence>
<evidence type="ECO:0000313" key="1">
    <source>
        <dbReference type="EMBL" id="QRG81447.1"/>
    </source>
</evidence>
<dbReference type="AlphaFoldDB" id="A0AA92LNF4"/>
<dbReference type="EMBL" id="CP069194">
    <property type="protein sequence ID" value="QRG81447.1"/>
    <property type="molecule type" value="Genomic_DNA"/>
</dbReference>
<protein>
    <submittedName>
        <fullName evidence="1">Uncharacterized protein</fullName>
    </submittedName>
</protein>
<geneLocation type="plasmid" evidence="1 2">
    <name>pSLV18-213K</name>
</geneLocation>
<dbReference type="Proteomes" id="UP000596337">
    <property type="component" value="Plasmid pSLV18-213K"/>
</dbReference>
<proteinExistence type="predicted"/>